<dbReference type="EMBL" id="VLYX01000060">
    <property type="protein sequence ID" value="MDR4329348.1"/>
    <property type="molecule type" value="Genomic_DNA"/>
</dbReference>
<evidence type="ECO:0000313" key="2">
    <source>
        <dbReference type="EMBL" id="MDR4329348.1"/>
    </source>
</evidence>
<reference evidence="2" key="1">
    <citation type="submission" date="2019-07" db="EMBL/GenBank/DDBJ databases">
        <title>Phylogenomic Reclassification of ATCC Bacillus Strains and Various Taxa within the Genus Bacillus.</title>
        <authorList>
            <person name="Riojas M.A."/>
            <person name="Frank A.M."/>
            <person name="Fenn S.L."/>
            <person name="King S.P."/>
            <person name="Brower S.M."/>
            <person name="Hazbon M.H."/>
        </authorList>
    </citation>
    <scope>NUCLEOTIDE SEQUENCE</scope>
    <source>
        <strain evidence="2">NR-12239</strain>
    </source>
</reference>
<keyword evidence="1" id="KW-1133">Transmembrane helix</keyword>
<feature type="transmembrane region" description="Helical" evidence="1">
    <location>
        <begin position="79"/>
        <end position="99"/>
    </location>
</feature>
<keyword evidence="1" id="KW-0472">Membrane</keyword>
<comment type="caution">
    <text evidence="2">The sequence shown here is derived from an EMBL/GenBank/DDBJ whole genome shotgun (WGS) entry which is preliminary data.</text>
</comment>
<feature type="transmembrane region" description="Helical" evidence="1">
    <location>
        <begin position="38"/>
        <end position="59"/>
    </location>
</feature>
<protein>
    <submittedName>
        <fullName evidence="2">Uncharacterized protein</fullName>
    </submittedName>
</protein>
<organism evidence="2 3">
    <name type="scientific">Bacillus pseudomycoides</name>
    <dbReference type="NCBI Taxonomy" id="64104"/>
    <lineage>
        <taxon>Bacteria</taxon>
        <taxon>Bacillati</taxon>
        <taxon>Bacillota</taxon>
        <taxon>Bacilli</taxon>
        <taxon>Bacillales</taxon>
        <taxon>Bacillaceae</taxon>
        <taxon>Bacillus</taxon>
        <taxon>Bacillus cereus group</taxon>
    </lineage>
</organism>
<keyword evidence="1" id="KW-0812">Transmembrane</keyword>
<gene>
    <name evidence="2" type="ORF">FOS08_26910</name>
</gene>
<sequence length="145" mass="16959">MKKVTQYLCFTLFIVILLFYGGKIQFHLDKQAELSFHMYHRIFFFMFFPFFIGGVLRFFQLISNKKNQHIWKFQPDKFIGIALPSTLIGFSPILLFSPIGQFFPYLAYLATLTLLNTTFPVIINIIAGYSLLDSFIRQENQHSPA</sequence>
<feature type="transmembrane region" description="Helical" evidence="1">
    <location>
        <begin position="105"/>
        <end position="132"/>
    </location>
</feature>
<name>A0AAJ1Z3G0_9BACI</name>
<feature type="transmembrane region" description="Helical" evidence="1">
    <location>
        <begin position="7"/>
        <end position="26"/>
    </location>
</feature>
<accession>A0AAJ1Z3G0</accession>
<evidence type="ECO:0000313" key="3">
    <source>
        <dbReference type="Proteomes" id="UP001248134"/>
    </source>
</evidence>
<dbReference type="Proteomes" id="UP001248134">
    <property type="component" value="Unassembled WGS sequence"/>
</dbReference>
<proteinExistence type="predicted"/>
<evidence type="ECO:0000256" key="1">
    <source>
        <dbReference type="SAM" id="Phobius"/>
    </source>
</evidence>
<dbReference type="AlphaFoldDB" id="A0AAJ1Z3G0"/>
<dbReference type="RefSeq" id="WP_098114739.1">
    <property type="nucleotide sequence ID" value="NZ_JARMDG010000014.1"/>
</dbReference>